<dbReference type="PROSITE" id="PS50262">
    <property type="entry name" value="G_PROTEIN_RECEP_F1_2"/>
    <property type="match status" value="1"/>
</dbReference>
<dbReference type="Pfam" id="PF00001">
    <property type="entry name" value="7tm_1"/>
    <property type="match status" value="1"/>
</dbReference>
<dbReference type="InterPro" id="IPR017452">
    <property type="entry name" value="GPCR_Rhodpsn_7TM"/>
</dbReference>
<evidence type="ECO:0000313" key="7">
    <source>
        <dbReference type="EMBL" id="VDD97270.1"/>
    </source>
</evidence>
<dbReference type="GO" id="GO:0004930">
    <property type="term" value="F:G protein-coupled receptor activity"/>
    <property type="evidence" value="ECO:0007669"/>
    <property type="project" value="InterPro"/>
</dbReference>
<gene>
    <name evidence="7" type="ORF">EVEC_LOCUS12021</name>
</gene>
<evidence type="ECO:0000256" key="2">
    <source>
        <dbReference type="ARBA" id="ARBA00022692"/>
    </source>
</evidence>
<keyword evidence="3 5" id="KW-1133">Transmembrane helix</keyword>
<keyword evidence="8" id="KW-1185">Reference proteome</keyword>
<sequence length="179" mass="20190">MTAGIYRTIVRLLGFQDEQFSALQCMVFLPWSYLWRISDFGTAFMLTALSVDRILAVFRPLRYMTYGKTYALSVIGLVILFGSITAFYPMPTMNTTSMLCTTHYISPVTYQASKYLSSTASGFSVLMYVPISLKLWAHSADMQSMGMNVQQYQMSWTVGISCFCTLFLDTIPRAVGVWG</sequence>
<keyword evidence="2 5" id="KW-0812">Transmembrane</keyword>
<evidence type="ECO:0000259" key="6">
    <source>
        <dbReference type="PROSITE" id="PS50262"/>
    </source>
</evidence>
<dbReference type="Proteomes" id="UP000274131">
    <property type="component" value="Unassembled WGS sequence"/>
</dbReference>
<evidence type="ECO:0000313" key="9">
    <source>
        <dbReference type="WBParaSite" id="EVEC_0001285401-mRNA-1"/>
    </source>
</evidence>
<name>A0A0N4VPC5_ENTVE</name>
<dbReference type="WBParaSite" id="EVEC_0001285401-mRNA-1">
    <property type="protein sequence ID" value="EVEC_0001285401-mRNA-1"/>
    <property type="gene ID" value="EVEC_0001285401"/>
</dbReference>
<feature type="transmembrane region" description="Helical" evidence="5">
    <location>
        <begin position="115"/>
        <end position="137"/>
    </location>
</feature>
<dbReference type="OrthoDB" id="5812383at2759"/>
<dbReference type="Gene3D" id="1.20.1070.10">
    <property type="entry name" value="Rhodopsin 7-helix transmembrane proteins"/>
    <property type="match status" value="1"/>
</dbReference>
<keyword evidence="4 5" id="KW-0472">Membrane</keyword>
<comment type="subcellular location">
    <subcellularLocation>
        <location evidence="1">Membrane</location>
    </subcellularLocation>
</comment>
<reference evidence="9" key="1">
    <citation type="submission" date="2017-02" db="UniProtKB">
        <authorList>
            <consortium name="WormBaseParasite"/>
        </authorList>
    </citation>
    <scope>IDENTIFICATION</scope>
</reference>
<evidence type="ECO:0000256" key="3">
    <source>
        <dbReference type="ARBA" id="ARBA00022989"/>
    </source>
</evidence>
<accession>A0A0N4VPC5</accession>
<proteinExistence type="predicted"/>
<feature type="domain" description="G-protein coupled receptors family 1 profile" evidence="6">
    <location>
        <begin position="42"/>
        <end position="133"/>
    </location>
</feature>
<dbReference type="AlphaFoldDB" id="A0A0N4VPC5"/>
<dbReference type="GO" id="GO:0016020">
    <property type="term" value="C:membrane"/>
    <property type="evidence" value="ECO:0007669"/>
    <property type="project" value="UniProtKB-SubCell"/>
</dbReference>
<evidence type="ECO:0000256" key="5">
    <source>
        <dbReference type="SAM" id="Phobius"/>
    </source>
</evidence>
<dbReference type="SUPFAM" id="SSF81321">
    <property type="entry name" value="Family A G protein-coupled receptor-like"/>
    <property type="match status" value="1"/>
</dbReference>
<dbReference type="InterPro" id="IPR000276">
    <property type="entry name" value="GPCR_Rhodpsn"/>
</dbReference>
<protein>
    <submittedName>
        <fullName evidence="9">G_PROTEIN_RECEP_F1_2 domain-containing protein</fullName>
    </submittedName>
</protein>
<evidence type="ECO:0000313" key="8">
    <source>
        <dbReference type="Proteomes" id="UP000274131"/>
    </source>
</evidence>
<feature type="transmembrane region" description="Helical" evidence="5">
    <location>
        <begin position="70"/>
        <end position="88"/>
    </location>
</feature>
<organism evidence="9">
    <name type="scientific">Enterobius vermicularis</name>
    <name type="common">Human pinworm</name>
    <dbReference type="NCBI Taxonomy" id="51028"/>
    <lineage>
        <taxon>Eukaryota</taxon>
        <taxon>Metazoa</taxon>
        <taxon>Ecdysozoa</taxon>
        <taxon>Nematoda</taxon>
        <taxon>Chromadorea</taxon>
        <taxon>Rhabditida</taxon>
        <taxon>Spirurina</taxon>
        <taxon>Oxyuridomorpha</taxon>
        <taxon>Oxyuroidea</taxon>
        <taxon>Oxyuridae</taxon>
        <taxon>Enterobius</taxon>
    </lineage>
</organism>
<evidence type="ECO:0000256" key="1">
    <source>
        <dbReference type="ARBA" id="ARBA00004370"/>
    </source>
</evidence>
<evidence type="ECO:0000256" key="4">
    <source>
        <dbReference type="ARBA" id="ARBA00023136"/>
    </source>
</evidence>
<reference evidence="7 8" key="2">
    <citation type="submission" date="2018-10" db="EMBL/GenBank/DDBJ databases">
        <authorList>
            <consortium name="Pathogen Informatics"/>
        </authorList>
    </citation>
    <scope>NUCLEOTIDE SEQUENCE [LARGE SCALE GENOMIC DNA]</scope>
</reference>
<dbReference type="EMBL" id="UXUI01013258">
    <property type="protein sequence ID" value="VDD97270.1"/>
    <property type="molecule type" value="Genomic_DNA"/>
</dbReference>